<dbReference type="FunFam" id="3.30.70.330:FF:000405">
    <property type="entry name" value="polyadenylate-binding protein RBP45"/>
    <property type="match status" value="1"/>
</dbReference>
<dbReference type="GO" id="GO:0003729">
    <property type="term" value="F:mRNA binding"/>
    <property type="evidence" value="ECO:0007669"/>
    <property type="project" value="InterPro"/>
</dbReference>
<evidence type="ECO:0000256" key="4">
    <source>
        <dbReference type="SAM" id="MobiDB-lite"/>
    </source>
</evidence>
<protein>
    <recommendedName>
        <fullName evidence="5">RRM domain-containing protein</fullName>
    </recommendedName>
</protein>
<dbReference type="SUPFAM" id="SSF54928">
    <property type="entry name" value="RNA-binding domain, RBD"/>
    <property type="match status" value="3"/>
</dbReference>
<reference evidence="6 7" key="1">
    <citation type="submission" date="2020-06" db="EMBL/GenBank/DDBJ databases">
        <title>The yeast mating-type switching endonuclease HO is a domesticated member of an unorthodox homing genetic element family.</title>
        <authorList>
            <person name="Coughlan A.Y."/>
            <person name="Lombardi L."/>
            <person name="Braun-Galleani S."/>
            <person name="Martos A.R."/>
            <person name="Galeote V."/>
            <person name="Bigey F."/>
            <person name="Dequin S."/>
            <person name="Byrne K.P."/>
            <person name="Wolfe K.H."/>
        </authorList>
    </citation>
    <scope>NUCLEOTIDE SEQUENCE [LARGE SCALE GENOMIC DNA]</scope>
    <source>
        <strain evidence="6 7">CBS2947</strain>
    </source>
</reference>
<dbReference type="Pfam" id="PF00076">
    <property type="entry name" value="RRM_1"/>
    <property type="match status" value="2"/>
</dbReference>
<feature type="compositionally biased region" description="Polar residues" evidence="4">
    <location>
        <begin position="400"/>
        <end position="415"/>
    </location>
</feature>
<dbReference type="InterPro" id="IPR050825">
    <property type="entry name" value="RBM42_RBP45_47-like"/>
</dbReference>
<keyword evidence="7" id="KW-1185">Reference proteome</keyword>
<dbReference type="GO" id="GO:0043488">
    <property type="term" value="P:regulation of mRNA stability"/>
    <property type="evidence" value="ECO:0007669"/>
    <property type="project" value="UniProtKB-ARBA"/>
</dbReference>
<proteinExistence type="predicted"/>
<evidence type="ECO:0000256" key="2">
    <source>
        <dbReference type="ARBA" id="ARBA00022884"/>
    </source>
</evidence>
<dbReference type="Gene3D" id="3.30.70.330">
    <property type="match status" value="3"/>
</dbReference>
<keyword evidence="2 3" id="KW-0694">RNA-binding</keyword>
<feature type="region of interest" description="Disordered" evidence="4">
    <location>
        <begin position="400"/>
        <end position="422"/>
    </location>
</feature>
<dbReference type="Proteomes" id="UP000510647">
    <property type="component" value="Chromosome 7"/>
</dbReference>
<dbReference type="EMBL" id="CP059273">
    <property type="protein sequence ID" value="QLQ82124.1"/>
    <property type="molecule type" value="Genomic_DNA"/>
</dbReference>
<evidence type="ECO:0000313" key="6">
    <source>
        <dbReference type="EMBL" id="QLQ82124.1"/>
    </source>
</evidence>
<dbReference type="InterPro" id="IPR000504">
    <property type="entry name" value="RRM_dom"/>
</dbReference>
<accession>A0A7H9HWM0</accession>
<dbReference type="PROSITE" id="PS50102">
    <property type="entry name" value="RRM"/>
    <property type="match status" value="3"/>
</dbReference>
<dbReference type="PANTHER" id="PTHR47640">
    <property type="entry name" value="TRNA SELENOCYSTEINE 1-ASSOCIATED PROTEIN 1-RELATED-RELATED"/>
    <property type="match status" value="1"/>
</dbReference>
<dbReference type="GO" id="GO:0005829">
    <property type="term" value="C:cytosol"/>
    <property type="evidence" value="ECO:0007669"/>
    <property type="project" value="TreeGrafter"/>
</dbReference>
<name>A0A7H9HWM0_9SACH</name>
<evidence type="ECO:0000256" key="3">
    <source>
        <dbReference type="PROSITE-ProRule" id="PRU00176"/>
    </source>
</evidence>
<feature type="compositionally biased region" description="Polar residues" evidence="4">
    <location>
        <begin position="551"/>
        <end position="567"/>
    </location>
</feature>
<organism evidence="6 7">
    <name type="scientific">Torulaspora globosa</name>
    <dbReference type="NCBI Taxonomy" id="48254"/>
    <lineage>
        <taxon>Eukaryota</taxon>
        <taxon>Fungi</taxon>
        <taxon>Dikarya</taxon>
        <taxon>Ascomycota</taxon>
        <taxon>Saccharomycotina</taxon>
        <taxon>Saccharomycetes</taxon>
        <taxon>Saccharomycetales</taxon>
        <taxon>Saccharomycetaceae</taxon>
        <taxon>Torulaspora</taxon>
    </lineage>
</organism>
<dbReference type="SMART" id="SM00360">
    <property type="entry name" value="RRM"/>
    <property type="match status" value="3"/>
</dbReference>
<dbReference type="PANTHER" id="PTHR47640:SF10">
    <property type="entry name" value="TRNA SELENOCYSTEINE 1-ASSOCIATED PROTEIN 1-RELATED"/>
    <property type="match status" value="1"/>
</dbReference>
<dbReference type="AlphaFoldDB" id="A0A7H9HWM0"/>
<dbReference type="OrthoDB" id="446113at2759"/>
<gene>
    <name evidence="6" type="ORF">HG537_0G03790</name>
</gene>
<dbReference type="InterPro" id="IPR035979">
    <property type="entry name" value="RBD_domain_sf"/>
</dbReference>
<sequence>MSGDQISGCIPLPPSATIETSDEPPRTLWMGDLDPSFDEITIQEIWQQLGRKVFVKLIRAKKNLLIPCSSTELPGMSENIESSNECEFSENAQKININGVSFIDPATTPLHHAGYCFVEFETQQDAQFALSLNSTSLPNFLSKSTNLFTNPTGQRNFRLNWASGATLQSSIPSRPEFSLFVGDLSPTATEADLLSLFQQKFRSVKTVRVMTDPITGASRCFGFVRFGNEEERRRALVEMNGVWCQGRCLRVAYATPRNNMMWHVQAQQQQQQQTTPLLVKTANNMMNSNQSALGGASNLLSMSMNQKGSMLPISSDFSSSQAYTTDPNNTTVFIGGLTPKINEAQLQALFSPFGSIVTVKIPQGKNCGFVKYENRIDAEAAIQGMQGFIVGGNPIRLSWGRSTVGNGPSGPTNANNDRKNEKPTEFQQITGHQYINQQHYMNEYQYMPMRHTASESTKIAPPLDRYQNVSTPLIMPSQQLFTQTRQQMWNNDTQWNNVPIEVYSETPMANQQNMSSLLPQHQYQRLHQSQNSMITVPNIGPGENFNMNIAPNSGGISLPNTRGNSNDVPPIHPSVLR</sequence>
<evidence type="ECO:0000313" key="7">
    <source>
        <dbReference type="Proteomes" id="UP000510647"/>
    </source>
</evidence>
<dbReference type="InterPro" id="IPR012677">
    <property type="entry name" value="Nucleotide-bd_a/b_plait_sf"/>
</dbReference>
<evidence type="ECO:0000259" key="5">
    <source>
        <dbReference type="PROSITE" id="PS50102"/>
    </source>
</evidence>
<feature type="domain" description="RRM" evidence="5">
    <location>
        <begin position="26"/>
        <end position="164"/>
    </location>
</feature>
<feature type="region of interest" description="Disordered" evidence="4">
    <location>
        <begin position="551"/>
        <end position="577"/>
    </location>
</feature>
<feature type="domain" description="RRM" evidence="5">
    <location>
        <begin position="330"/>
        <end position="402"/>
    </location>
</feature>
<feature type="region of interest" description="Disordered" evidence="4">
    <location>
        <begin position="1"/>
        <end position="25"/>
    </location>
</feature>
<keyword evidence="1" id="KW-0677">Repeat</keyword>
<evidence type="ECO:0000256" key="1">
    <source>
        <dbReference type="ARBA" id="ARBA00022737"/>
    </source>
</evidence>
<feature type="domain" description="RRM" evidence="5">
    <location>
        <begin position="177"/>
        <end position="256"/>
    </location>
</feature>